<protein>
    <submittedName>
        <fullName evidence="1">Uncharacterized protein</fullName>
    </submittedName>
</protein>
<gene>
    <name evidence="1" type="ORF">CRV2_00015687</name>
</gene>
<comment type="caution">
    <text evidence="1">The sequence shown here is derived from an EMBL/GenBank/DDBJ whole genome shotgun (WGS) entry which is preliminary data.</text>
</comment>
<organism evidence="1 2">
    <name type="scientific">Clonostachys rosea f. rosea IK726</name>
    <dbReference type="NCBI Taxonomy" id="1349383"/>
    <lineage>
        <taxon>Eukaryota</taxon>
        <taxon>Fungi</taxon>
        <taxon>Dikarya</taxon>
        <taxon>Ascomycota</taxon>
        <taxon>Pezizomycotina</taxon>
        <taxon>Sordariomycetes</taxon>
        <taxon>Hypocreomycetidae</taxon>
        <taxon>Hypocreales</taxon>
        <taxon>Bionectriaceae</taxon>
        <taxon>Clonostachys</taxon>
    </lineage>
</organism>
<name>A0ACA9UZA2_BIOOC</name>
<evidence type="ECO:0000313" key="1">
    <source>
        <dbReference type="EMBL" id="CAG9957124.1"/>
    </source>
</evidence>
<accession>A0ACA9UZA2</accession>
<dbReference type="EMBL" id="CADEHS020000646">
    <property type="protein sequence ID" value="CAG9957124.1"/>
    <property type="molecule type" value="Genomic_DNA"/>
</dbReference>
<proteinExistence type="predicted"/>
<dbReference type="Proteomes" id="UP000836387">
    <property type="component" value="Unassembled WGS sequence"/>
</dbReference>
<keyword evidence="2" id="KW-1185">Reference proteome</keyword>
<evidence type="ECO:0000313" key="2">
    <source>
        <dbReference type="Proteomes" id="UP000836387"/>
    </source>
</evidence>
<reference evidence="1" key="1">
    <citation type="submission" date="2020-04" db="EMBL/GenBank/DDBJ databases">
        <authorList>
            <person name="Broberg M."/>
        </authorList>
    </citation>
    <scope>NUCLEOTIDE SEQUENCE</scope>
</reference>
<reference evidence="1" key="2">
    <citation type="submission" date="2021-10" db="EMBL/GenBank/DDBJ databases">
        <authorList>
            <person name="Piombo E."/>
        </authorList>
    </citation>
    <scope>NUCLEOTIDE SEQUENCE</scope>
</reference>
<sequence>IVKGKHYVLHYSITLGTVRNSYMGYGPMTPK</sequence>
<feature type="non-terminal residue" evidence="1">
    <location>
        <position position="1"/>
    </location>
</feature>